<proteinExistence type="predicted"/>
<gene>
    <name evidence="1" type="ORF">BDM02DRAFT_3109335</name>
</gene>
<comment type="caution">
    <text evidence="1">The sequence shown here is derived from an EMBL/GenBank/DDBJ whole genome shotgun (WGS) entry which is preliminary data.</text>
</comment>
<organism evidence="1 2">
    <name type="scientific">Thelephora ganbajun</name>
    <name type="common">Ganba fungus</name>
    <dbReference type="NCBI Taxonomy" id="370292"/>
    <lineage>
        <taxon>Eukaryota</taxon>
        <taxon>Fungi</taxon>
        <taxon>Dikarya</taxon>
        <taxon>Basidiomycota</taxon>
        <taxon>Agaricomycotina</taxon>
        <taxon>Agaricomycetes</taxon>
        <taxon>Thelephorales</taxon>
        <taxon>Thelephoraceae</taxon>
        <taxon>Thelephora</taxon>
    </lineage>
</organism>
<dbReference type="Proteomes" id="UP000886501">
    <property type="component" value="Unassembled WGS sequence"/>
</dbReference>
<reference evidence="1" key="2">
    <citation type="journal article" date="2020" name="Nat. Commun.">
        <title>Large-scale genome sequencing of mycorrhizal fungi provides insights into the early evolution of symbiotic traits.</title>
        <authorList>
            <person name="Miyauchi S."/>
            <person name="Kiss E."/>
            <person name="Kuo A."/>
            <person name="Drula E."/>
            <person name="Kohler A."/>
            <person name="Sanchez-Garcia M."/>
            <person name="Morin E."/>
            <person name="Andreopoulos B."/>
            <person name="Barry K.W."/>
            <person name="Bonito G."/>
            <person name="Buee M."/>
            <person name="Carver A."/>
            <person name="Chen C."/>
            <person name="Cichocki N."/>
            <person name="Clum A."/>
            <person name="Culley D."/>
            <person name="Crous P.W."/>
            <person name="Fauchery L."/>
            <person name="Girlanda M."/>
            <person name="Hayes R.D."/>
            <person name="Keri Z."/>
            <person name="LaButti K."/>
            <person name="Lipzen A."/>
            <person name="Lombard V."/>
            <person name="Magnuson J."/>
            <person name="Maillard F."/>
            <person name="Murat C."/>
            <person name="Nolan M."/>
            <person name="Ohm R.A."/>
            <person name="Pangilinan J."/>
            <person name="Pereira M.F."/>
            <person name="Perotto S."/>
            <person name="Peter M."/>
            <person name="Pfister S."/>
            <person name="Riley R."/>
            <person name="Sitrit Y."/>
            <person name="Stielow J.B."/>
            <person name="Szollosi G."/>
            <person name="Zifcakova L."/>
            <person name="Stursova M."/>
            <person name="Spatafora J.W."/>
            <person name="Tedersoo L."/>
            <person name="Vaario L.M."/>
            <person name="Yamada A."/>
            <person name="Yan M."/>
            <person name="Wang P."/>
            <person name="Xu J."/>
            <person name="Bruns T."/>
            <person name="Baldrian P."/>
            <person name="Vilgalys R."/>
            <person name="Dunand C."/>
            <person name="Henrissat B."/>
            <person name="Grigoriev I.V."/>
            <person name="Hibbett D."/>
            <person name="Nagy L.G."/>
            <person name="Martin F.M."/>
        </authorList>
    </citation>
    <scope>NUCLEOTIDE SEQUENCE</scope>
    <source>
        <strain evidence="1">P2</strain>
    </source>
</reference>
<protein>
    <submittedName>
        <fullName evidence="1">Uncharacterized protein</fullName>
    </submittedName>
</protein>
<dbReference type="EMBL" id="MU117969">
    <property type="protein sequence ID" value="KAF9652331.1"/>
    <property type="molecule type" value="Genomic_DNA"/>
</dbReference>
<evidence type="ECO:0000313" key="1">
    <source>
        <dbReference type="EMBL" id="KAF9652331.1"/>
    </source>
</evidence>
<reference evidence="1" key="1">
    <citation type="submission" date="2019-10" db="EMBL/GenBank/DDBJ databases">
        <authorList>
            <consortium name="DOE Joint Genome Institute"/>
            <person name="Kuo A."/>
            <person name="Miyauchi S."/>
            <person name="Kiss E."/>
            <person name="Drula E."/>
            <person name="Kohler A."/>
            <person name="Sanchez-Garcia M."/>
            <person name="Andreopoulos B."/>
            <person name="Barry K.W."/>
            <person name="Bonito G."/>
            <person name="Buee M."/>
            <person name="Carver A."/>
            <person name="Chen C."/>
            <person name="Cichocki N."/>
            <person name="Clum A."/>
            <person name="Culley D."/>
            <person name="Crous P.W."/>
            <person name="Fauchery L."/>
            <person name="Girlanda M."/>
            <person name="Hayes R."/>
            <person name="Keri Z."/>
            <person name="Labutti K."/>
            <person name="Lipzen A."/>
            <person name="Lombard V."/>
            <person name="Magnuson J."/>
            <person name="Maillard F."/>
            <person name="Morin E."/>
            <person name="Murat C."/>
            <person name="Nolan M."/>
            <person name="Ohm R."/>
            <person name="Pangilinan J."/>
            <person name="Pereira M."/>
            <person name="Perotto S."/>
            <person name="Peter M."/>
            <person name="Riley R."/>
            <person name="Sitrit Y."/>
            <person name="Stielow B."/>
            <person name="Szollosi G."/>
            <person name="Zifcakova L."/>
            <person name="Stursova M."/>
            <person name="Spatafora J.W."/>
            <person name="Tedersoo L."/>
            <person name="Vaario L.-M."/>
            <person name="Yamada A."/>
            <person name="Yan M."/>
            <person name="Wang P."/>
            <person name="Xu J."/>
            <person name="Bruns T."/>
            <person name="Baldrian P."/>
            <person name="Vilgalys R."/>
            <person name="Henrissat B."/>
            <person name="Grigoriev I.V."/>
            <person name="Hibbett D."/>
            <person name="Nagy L.G."/>
            <person name="Martin F.M."/>
        </authorList>
    </citation>
    <scope>NUCLEOTIDE SEQUENCE</scope>
    <source>
        <strain evidence="1">P2</strain>
    </source>
</reference>
<keyword evidence="2" id="KW-1185">Reference proteome</keyword>
<sequence length="384" mass="41367">MSSGSQVQHLVVVSVIGVGLVGSELVDQLSKLPSPGLRDQFQLLSLSSSRSTVYYDIGNDWQSNWRKDIAASDIKPDAQALATRLTQISTVEEVAGLRQGVSFSVIPVLVDNTSSEAVARLYPFFLSRGINVVTPNKKAFSSELTLYEEIVAASLKTGTRFYNESTVGAGLPIISTIKDLIATGDKVTKIEGVFSGTLSYIFNEFSDGKSRDGPSFSSIVSVARQKGYTEPNPADDLNGADVARKLTILSRYIPSLRDKLPDGYKSVSTKSLVPAALDGVRSGDEFVEKLSGYDQEFDKLRSDAFEEDKVLRFVGVIDVASGVIKADLERYTNTHPFVTSLGGSDNIVMFHTERYGARPLIVQGAGAGAAVTAMGVLGDLLRFL</sequence>
<evidence type="ECO:0000313" key="2">
    <source>
        <dbReference type="Proteomes" id="UP000886501"/>
    </source>
</evidence>
<accession>A0ACB6ZSB9</accession>
<name>A0ACB6ZSB9_THEGA</name>